<protein>
    <submittedName>
        <fullName evidence="2">Uncharacterized protein</fullName>
    </submittedName>
</protein>
<reference evidence="2" key="1">
    <citation type="submission" date="2023-03" db="EMBL/GenBank/DDBJ databases">
        <title>Massive genome expansion in bonnet fungi (Mycena s.s.) driven by repeated elements and novel gene families across ecological guilds.</title>
        <authorList>
            <consortium name="Lawrence Berkeley National Laboratory"/>
            <person name="Harder C.B."/>
            <person name="Miyauchi S."/>
            <person name="Viragh M."/>
            <person name="Kuo A."/>
            <person name="Thoen E."/>
            <person name="Andreopoulos B."/>
            <person name="Lu D."/>
            <person name="Skrede I."/>
            <person name="Drula E."/>
            <person name="Henrissat B."/>
            <person name="Morin E."/>
            <person name="Kohler A."/>
            <person name="Barry K."/>
            <person name="LaButti K."/>
            <person name="Morin E."/>
            <person name="Salamov A."/>
            <person name="Lipzen A."/>
            <person name="Mereny Z."/>
            <person name="Hegedus B."/>
            <person name="Baldrian P."/>
            <person name="Stursova M."/>
            <person name="Weitz H."/>
            <person name="Taylor A."/>
            <person name="Grigoriev I.V."/>
            <person name="Nagy L.G."/>
            <person name="Martin F."/>
            <person name="Kauserud H."/>
        </authorList>
    </citation>
    <scope>NUCLEOTIDE SEQUENCE</scope>
    <source>
        <strain evidence="2">9144</strain>
    </source>
</reference>
<name>A0AAD6YPQ4_9AGAR</name>
<sequence length="140" mass="15231">SSVSTAISASKRPSLDRVASHSELCAPPPRTPSRHRNPHTQLWENMASSPIAPLAPLSSPLAREYVEFGRERRTRTLEWACARRRLAEKDGEVDVPKLFSGEEADVDFEEAVTPPGSAVRLQTGEPDGDMLKAALALCGL</sequence>
<dbReference type="AlphaFoldDB" id="A0AAD6YPQ4"/>
<gene>
    <name evidence="2" type="ORF">GGX14DRAFT_638897</name>
</gene>
<organism evidence="2 3">
    <name type="scientific">Mycena pura</name>
    <dbReference type="NCBI Taxonomy" id="153505"/>
    <lineage>
        <taxon>Eukaryota</taxon>
        <taxon>Fungi</taxon>
        <taxon>Dikarya</taxon>
        <taxon>Basidiomycota</taxon>
        <taxon>Agaricomycotina</taxon>
        <taxon>Agaricomycetes</taxon>
        <taxon>Agaricomycetidae</taxon>
        <taxon>Agaricales</taxon>
        <taxon>Marasmiineae</taxon>
        <taxon>Mycenaceae</taxon>
        <taxon>Mycena</taxon>
    </lineage>
</organism>
<dbReference type="Proteomes" id="UP001219525">
    <property type="component" value="Unassembled WGS sequence"/>
</dbReference>
<evidence type="ECO:0000256" key="1">
    <source>
        <dbReference type="SAM" id="MobiDB-lite"/>
    </source>
</evidence>
<keyword evidence="3" id="KW-1185">Reference proteome</keyword>
<feature type="non-terminal residue" evidence="2">
    <location>
        <position position="140"/>
    </location>
</feature>
<proteinExistence type="predicted"/>
<accession>A0AAD6YPQ4</accession>
<comment type="caution">
    <text evidence="2">The sequence shown here is derived from an EMBL/GenBank/DDBJ whole genome shotgun (WGS) entry which is preliminary data.</text>
</comment>
<dbReference type="EMBL" id="JARJCW010000004">
    <property type="protein sequence ID" value="KAJ7225461.1"/>
    <property type="molecule type" value="Genomic_DNA"/>
</dbReference>
<evidence type="ECO:0000313" key="2">
    <source>
        <dbReference type="EMBL" id="KAJ7225461.1"/>
    </source>
</evidence>
<evidence type="ECO:0000313" key="3">
    <source>
        <dbReference type="Proteomes" id="UP001219525"/>
    </source>
</evidence>
<feature type="non-terminal residue" evidence="2">
    <location>
        <position position="1"/>
    </location>
</feature>
<feature type="region of interest" description="Disordered" evidence="1">
    <location>
        <begin position="1"/>
        <end position="39"/>
    </location>
</feature>